<evidence type="ECO:0000259" key="7">
    <source>
        <dbReference type="Pfam" id="PF00496"/>
    </source>
</evidence>
<organism evidence="8 9">
    <name type="scientific">Schaedlerella arabinosiphila</name>
    <dbReference type="NCBI Taxonomy" id="2044587"/>
    <lineage>
        <taxon>Bacteria</taxon>
        <taxon>Bacillati</taxon>
        <taxon>Bacillota</taxon>
        <taxon>Clostridia</taxon>
        <taxon>Lachnospirales</taxon>
        <taxon>Lachnospiraceae</taxon>
        <taxon>Schaedlerella</taxon>
    </lineage>
</organism>
<accession>A0A426DK28</accession>
<dbReference type="SUPFAM" id="SSF53850">
    <property type="entry name" value="Periplasmic binding protein-like II"/>
    <property type="match status" value="1"/>
</dbReference>
<evidence type="ECO:0000256" key="5">
    <source>
        <dbReference type="SAM" id="MobiDB-lite"/>
    </source>
</evidence>
<feature type="signal peptide" evidence="6">
    <location>
        <begin position="1"/>
        <end position="21"/>
    </location>
</feature>
<dbReference type="PROSITE" id="PS51257">
    <property type="entry name" value="PROKAR_LIPOPROTEIN"/>
    <property type="match status" value="1"/>
</dbReference>
<dbReference type="GO" id="GO:1904680">
    <property type="term" value="F:peptide transmembrane transporter activity"/>
    <property type="evidence" value="ECO:0007669"/>
    <property type="project" value="TreeGrafter"/>
</dbReference>
<dbReference type="PROSITE" id="PS01040">
    <property type="entry name" value="SBP_BACTERIAL_5"/>
    <property type="match status" value="1"/>
</dbReference>
<dbReference type="AlphaFoldDB" id="A0A426DK28"/>
<evidence type="ECO:0000256" key="3">
    <source>
        <dbReference type="ARBA" id="ARBA00022448"/>
    </source>
</evidence>
<evidence type="ECO:0000313" key="9">
    <source>
        <dbReference type="Proteomes" id="UP000274920"/>
    </source>
</evidence>
<dbReference type="PIRSF" id="PIRSF002741">
    <property type="entry name" value="MppA"/>
    <property type="match status" value="1"/>
</dbReference>
<evidence type="ECO:0000256" key="4">
    <source>
        <dbReference type="ARBA" id="ARBA00022729"/>
    </source>
</evidence>
<protein>
    <submittedName>
        <fullName evidence="8">ABC transporter substrate-binding protein</fullName>
    </submittedName>
</protein>
<dbReference type="InterPro" id="IPR039424">
    <property type="entry name" value="SBP_5"/>
</dbReference>
<evidence type="ECO:0000256" key="6">
    <source>
        <dbReference type="SAM" id="SignalP"/>
    </source>
</evidence>
<dbReference type="InterPro" id="IPR023765">
    <property type="entry name" value="SBP_5_CS"/>
</dbReference>
<keyword evidence="4 6" id="KW-0732">Signal</keyword>
<dbReference type="RefSeq" id="WP_125128405.1">
    <property type="nucleotide sequence ID" value="NZ_RHJS01000002.1"/>
</dbReference>
<gene>
    <name evidence="8" type="ORF">EBB54_18075</name>
</gene>
<sequence>MKRRITSILLMLIMAVSVALSGCSGDKAKPESATENELPKSKNPVEGGSIKVGISQDLDSLDPHRAVSAGTKEVLFNIYEGLVKPDSDGNLIEALAESYEISEDAKVYTFTLREGVKFHNGDAVTAEDVKYSIDKCADTSNGDPLVSAYSIVERVETPDEKTVEIYLSEANTEFLAYMTTAIVPRDYEELDTDPIGTGPFKYDSRNPQENVIIVKNEDYWGEKAHLDKVEFRVVADADMLVTNLKGGSIDMAMRLTVSQAAELTEGFHVEEGTMNLVQALYLNNAVEPLNDEKVRQALCYAIDPKEIMDMIADGKGARIGTSMYPGLKKYFDEEYSTYYEQDYEKAKALLKEAGYADGFDLEITVSAADKPHVDTAQVIVEQLKNIGVNATIKPVEWEAWLEEVYANSKFESTVVGVDASNLSARAMLERFTTDGHGNFTGFSDAEYDKVFQEAIATTDEDEKVKLYKEAEGILAERAANVYIQDLANMVAISDRFDGYKFYPLYVQDMSAMYAVE</sequence>
<dbReference type="GO" id="GO:0015833">
    <property type="term" value="P:peptide transport"/>
    <property type="evidence" value="ECO:0007669"/>
    <property type="project" value="TreeGrafter"/>
</dbReference>
<feature type="compositionally biased region" description="Basic and acidic residues" evidence="5">
    <location>
        <begin position="26"/>
        <end position="40"/>
    </location>
</feature>
<comment type="similarity">
    <text evidence="2">Belongs to the bacterial solute-binding protein 5 family.</text>
</comment>
<dbReference type="EMBL" id="RHJS01000002">
    <property type="protein sequence ID" value="RRK33032.1"/>
    <property type="molecule type" value="Genomic_DNA"/>
</dbReference>
<keyword evidence="9" id="KW-1185">Reference proteome</keyword>
<dbReference type="Pfam" id="PF00496">
    <property type="entry name" value="SBP_bac_5"/>
    <property type="match status" value="1"/>
</dbReference>
<evidence type="ECO:0000256" key="1">
    <source>
        <dbReference type="ARBA" id="ARBA00004193"/>
    </source>
</evidence>
<evidence type="ECO:0000313" key="8">
    <source>
        <dbReference type="EMBL" id="RRK33032.1"/>
    </source>
</evidence>
<feature type="chain" id="PRO_5039136462" evidence="6">
    <location>
        <begin position="22"/>
        <end position="516"/>
    </location>
</feature>
<dbReference type="Proteomes" id="UP000274920">
    <property type="component" value="Unassembled WGS sequence"/>
</dbReference>
<dbReference type="Gene3D" id="3.40.190.10">
    <property type="entry name" value="Periplasmic binding protein-like II"/>
    <property type="match status" value="1"/>
</dbReference>
<dbReference type="InterPro" id="IPR000914">
    <property type="entry name" value="SBP_5_dom"/>
</dbReference>
<dbReference type="PANTHER" id="PTHR30290">
    <property type="entry name" value="PERIPLASMIC BINDING COMPONENT OF ABC TRANSPORTER"/>
    <property type="match status" value="1"/>
</dbReference>
<comment type="subcellular location">
    <subcellularLocation>
        <location evidence="1">Cell membrane</location>
        <topology evidence="1">Lipid-anchor</topology>
    </subcellularLocation>
</comment>
<dbReference type="GO" id="GO:0042597">
    <property type="term" value="C:periplasmic space"/>
    <property type="evidence" value="ECO:0007669"/>
    <property type="project" value="UniProtKB-ARBA"/>
</dbReference>
<dbReference type="GO" id="GO:0043190">
    <property type="term" value="C:ATP-binding cassette (ABC) transporter complex"/>
    <property type="evidence" value="ECO:0007669"/>
    <property type="project" value="InterPro"/>
</dbReference>
<feature type="region of interest" description="Disordered" evidence="5">
    <location>
        <begin position="26"/>
        <end position="47"/>
    </location>
</feature>
<keyword evidence="3" id="KW-0813">Transport</keyword>
<dbReference type="InterPro" id="IPR030678">
    <property type="entry name" value="Peptide/Ni-bd"/>
</dbReference>
<proteinExistence type="inferred from homology"/>
<evidence type="ECO:0000256" key="2">
    <source>
        <dbReference type="ARBA" id="ARBA00005695"/>
    </source>
</evidence>
<dbReference type="Gene3D" id="3.10.105.10">
    <property type="entry name" value="Dipeptide-binding Protein, Domain 3"/>
    <property type="match status" value="1"/>
</dbReference>
<dbReference type="Gene3D" id="3.90.76.10">
    <property type="entry name" value="Dipeptide-binding Protein, Domain 1"/>
    <property type="match status" value="1"/>
</dbReference>
<name>A0A426DK28_9FIRM</name>
<dbReference type="PANTHER" id="PTHR30290:SF9">
    <property type="entry name" value="OLIGOPEPTIDE-BINDING PROTEIN APPA"/>
    <property type="match status" value="1"/>
</dbReference>
<feature type="domain" description="Solute-binding protein family 5" evidence="7">
    <location>
        <begin position="91"/>
        <end position="438"/>
    </location>
</feature>
<comment type="caution">
    <text evidence="8">The sequence shown here is derived from an EMBL/GenBank/DDBJ whole genome shotgun (WGS) entry which is preliminary data.</text>
</comment>
<reference evidence="8" key="1">
    <citation type="submission" date="2018-10" db="EMBL/GenBank/DDBJ databases">
        <title>Schaedlerella arabinophila gen. nov. sp. nov., isolated from the mouse intestinal tract and comparative analysis with the genome of the closely related altered Schaedler flora strain ASF502.</title>
        <authorList>
            <person name="Miyake S."/>
            <person name="Soh M."/>
            <person name="Seedorf H."/>
        </authorList>
    </citation>
    <scope>NUCLEOTIDE SEQUENCE [LARGE SCALE GENOMIC DNA]</scope>
    <source>
        <strain evidence="8">DSM 106076</strain>
    </source>
</reference>